<dbReference type="InterPro" id="IPR036735">
    <property type="entry name" value="NGN_dom_sf"/>
</dbReference>
<dbReference type="EMBL" id="BAAAGF010000001">
    <property type="protein sequence ID" value="GAA0740315.1"/>
    <property type="molecule type" value="Genomic_DNA"/>
</dbReference>
<evidence type="ECO:0000256" key="2">
    <source>
        <dbReference type="ARBA" id="ARBA00023015"/>
    </source>
</evidence>
<keyword evidence="1" id="KW-0889">Transcription antitermination</keyword>
<gene>
    <name evidence="5" type="ORF">GCM10009431_10330</name>
</gene>
<accession>A0ABN1JI34</accession>
<dbReference type="CDD" id="cd09895">
    <property type="entry name" value="NGN_SP_UpxY"/>
    <property type="match status" value="1"/>
</dbReference>
<keyword evidence="6" id="KW-1185">Reference proteome</keyword>
<proteinExistence type="predicted"/>
<dbReference type="InterPro" id="IPR043425">
    <property type="entry name" value="NusG-like"/>
</dbReference>
<dbReference type="Pfam" id="PF02357">
    <property type="entry name" value="NusG"/>
    <property type="match status" value="1"/>
</dbReference>
<comment type="caution">
    <text evidence="5">The sequence shown here is derived from an EMBL/GenBank/DDBJ whole genome shotgun (WGS) entry which is preliminary data.</text>
</comment>
<dbReference type="InterPro" id="IPR006645">
    <property type="entry name" value="NGN-like_dom"/>
</dbReference>
<organism evidence="5 6">
    <name type="scientific">Gaetbulibacter jejuensis</name>
    <dbReference type="NCBI Taxonomy" id="584607"/>
    <lineage>
        <taxon>Bacteria</taxon>
        <taxon>Pseudomonadati</taxon>
        <taxon>Bacteroidota</taxon>
        <taxon>Flavobacteriia</taxon>
        <taxon>Flavobacteriales</taxon>
        <taxon>Flavobacteriaceae</taxon>
        <taxon>Gaetbulibacter</taxon>
    </lineage>
</organism>
<dbReference type="PANTHER" id="PTHR30265">
    <property type="entry name" value="RHO-INTERACTING TRANSCRIPTION TERMINATION FACTOR NUSG"/>
    <property type="match status" value="1"/>
</dbReference>
<name>A0ABN1JI34_9FLAO</name>
<keyword evidence="2" id="KW-0805">Transcription regulation</keyword>
<sequence length="170" mass="19444">MSFKIGWYVLYVKSRWEKKVHESLNNISLESFLPLVKTTQQWSDRRKIILKPLFPSYVFVNINSSLEFHKALTVNGACTYISFGNEYACVNEQEIDQIKLLVGDDNITDITTIVDLPKIGQTKKISYGPLNGLECEIIKINNLNKIIVRIDSLQQNIMATVPLHVFEPAL</sequence>
<evidence type="ECO:0000313" key="6">
    <source>
        <dbReference type="Proteomes" id="UP001500736"/>
    </source>
</evidence>
<dbReference type="SUPFAM" id="SSF82679">
    <property type="entry name" value="N-utilization substance G protein NusG, N-terminal domain"/>
    <property type="match status" value="1"/>
</dbReference>
<dbReference type="PANTHER" id="PTHR30265:SF4">
    <property type="entry name" value="KOW MOTIF FAMILY PROTEIN, EXPRESSED"/>
    <property type="match status" value="1"/>
</dbReference>
<dbReference type="Gene3D" id="3.30.70.940">
    <property type="entry name" value="NusG, N-terminal domain"/>
    <property type="match status" value="1"/>
</dbReference>
<evidence type="ECO:0000259" key="4">
    <source>
        <dbReference type="Pfam" id="PF02357"/>
    </source>
</evidence>
<reference evidence="5 6" key="1">
    <citation type="journal article" date="2019" name="Int. J. Syst. Evol. Microbiol.">
        <title>The Global Catalogue of Microorganisms (GCM) 10K type strain sequencing project: providing services to taxonomists for standard genome sequencing and annotation.</title>
        <authorList>
            <consortium name="The Broad Institute Genomics Platform"/>
            <consortium name="The Broad Institute Genome Sequencing Center for Infectious Disease"/>
            <person name="Wu L."/>
            <person name="Ma J."/>
        </authorList>
    </citation>
    <scope>NUCLEOTIDE SEQUENCE [LARGE SCALE GENOMIC DNA]</scope>
    <source>
        <strain evidence="5 6">JCM 15976</strain>
    </source>
</reference>
<protein>
    <submittedName>
        <fullName evidence="5">UpxY family transcription antiterminator</fullName>
    </submittedName>
</protein>
<dbReference type="NCBIfam" id="NF033644">
    <property type="entry name" value="antiterm_UpxY"/>
    <property type="match status" value="1"/>
</dbReference>
<evidence type="ECO:0000313" key="5">
    <source>
        <dbReference type="EMBL" id="GAA0740315.1"/>
    </source>
</evidence>
<evidence type="ECO:0000256" key="1">
    <source>
        <dbReference type="ARBA" id="ARBA00022814"/>
    </source>
</evidence>
<feature type="domain" description="NusG-like N-terminal" evidence="4">
    <location>
        <begin position="7"/>
        <end position="98"/>
    </location>
</feature>
<evidence type="ECO:0000256" key="3">
    <source>
        <dbReference type="ARBA" id="ARBA00023163"/>
    </source>
</evidence>
<keyword evidence="3" id="KW-0804">Transcription</keyword>
<dbReference type="Proteomes" id="UP001500736">
    <property type="component" value="Unassembled WGS sequence"/>
</dbReference>
<dbReference type="RefSeq" id="WP_343796323.1">
    <property type="nucleotide sequence ID" value="NZ_BAAAGF010000001.1"/>
</dbReference>